<gene>
    <name evidence="1" type="ORF">QWY29_06890</name>
</gene>
<protein>
    <submittedName>
        <fullName evidence="1">SIR2 family protein</fullName>
    </submittedName>
</protein>
<evidence type="ECO:0000313" key="2">
    <source>
        <dbReference type="Proteomes" id="UP001168537"/>
    </source>
</evidence>
<reference evidence="1" key="1">
    <citation type="submission" date="2023-06" db="EMBL/GenBank/DDBJ databases">
        <title>Draft genome sequence of Nocardioides sp. SOB72.</title>
        <authorList>
            <person name="Zhang G."/>
        </authorList>
    </citation>
    <scope>NUCLEOTIDE SEQUENCE</scope>
    <source>
        <strain evidence="1">SOB72</strain>
    </source>
</reference>
<dbReference type="Proteomes" id="UP001168537">
    <property type="component" value="Unassembled WGS sequence"/>
</dbReference>
<name>A0ABT8ESL0_9ACTN</name>
<sequence>MLATSMHAQPGVYGVLLGSGVSTGAGVPTGWGVVKELVRRAATAATPEDPEALRLAQDDPEAWWDKHGDGELGYASLLESLAPLPAARQGLLADFFEPTDEEREEGIKVPSKAHHAVAQLVKRGLVRVILTTNFDRLMEQALEAAGVSPQVIARPEAVNGMAPLVHADATVVKLHGDYKDLGTRNTPEELSDYPAEWTTLLRQVFDEYGLLISGWSADWDTALVAALDATPNRRYPLYWDSRSSKGDTAQRILANRRGLVIQSAGADELFGDLLGSIEALDRLSQPPLTTAMAVARLKRYLPDPVRRIDLHDLIMDTANDLAASIAEQPVTETSLDGEKIQRIYERYLKAATPLTHLLVTGVWHDDGTNDRLWVDALQRLIDAGTAPISSATTGLDSARLWPALFAATAMGVAAVRRDRERLIIRLGTEPAGRTSMGTGEPMNASQLLHPNRLLADDWVNAMPRWNGGRWLYPASHVLKADIRRFFEDLIPLDADYRTAIHGYEYRLGLIQEQRQDGRGYRALSGEYVGENQWSWDERDVPLVELAFRAAADRSRDWPWADFLGGSSLDQVLIDHREVLKHYKRYG</sequence>
<comment type="caution">
    <text evidence="1">The sequence shown here is derived from an EMBL/GenBank/DDBJ whole genome shotgun (WGS) entry which is preliminary data.</text>
</comment>
<keyword evidence="2" id="KW-1185">Reference proteome</keyword>
<dbReference type="InterPro" id="IPR029035">
    <property type="entry name" value="DHS-like_NAD/FAD-binding_dom"/>
</dbReference>
<dbReference type="Gene3D" id="3.40.50.1220">
    <property type="entry name" value="TPP-binding domain"/>
    <property type="match status" value="1"/>
</dbReference>
<dbReference type="Pfam" id="PF13289">
    <property type="entry name" value="SIR2_2"/>
    <property type="match status" value="1"/>
</dbReference>
<dbReference type="SUPFAM" id="SSF52467">
    <property type="entry name" value="DHS-like NAD/FAD-binding domain"/>
    <property type="match status" value="1"/>
</dbReference>
<dbReference type="RefSeq" id="WP_300959960.1">
    <property type="nucleotide sequence ID" value="NZ_JAUHJR010000002.1"/>
</dbReference>
<accession>A0ABT8ESL0</accession>
<proteinExistence type="predicted"/>
<evidence type="ECO:0000313" key="1">
    <source>
        <dbReference type="EMBL" id="MDN4161079.1"/>
    </source>
</evidence>
<organism evidence="1 2">
    <name type="scientific">Nocardioides abyssi</name>
    <dbReference type="NCBI Taxonomy" id="3058370"/>
    <lineage>
        <taxon>Bacteria</taxon>
        <taxon>Bacillati</taxon>
        <taxon>Actinomycetota</taxon>
        <taxon>Actinomycetes</taxon>
        <taxon>Propionibacteriales</taxon>
        <taxon>Nocardioidaceae</taxon>
        <taxon>Nocardioides</taxon>
    </lineage>
</organism>
<dbReference type="EMBL" id="JAUHJR010000002">
    <property type="protein sequence ID" value="MDN4161079.1"/>
    <property type="molecule type" value="Genomic_DNA"/>
</dbReference>